<evidence type="ECO:0000313" key="1">
    <source>
        <dbReference type="EMBL" id="RYN21397.1"/>
    </source>
</evidence>
<evidence type="ECO:0000313" key="4">
    <source>
        <dbReference type="Proteomes" id="UP000293195"/>
    </source>
</evidence>
<reference evidence="1 4" key="2">
    <citation type="journal article" date="2019" name="bioRxiv">
        <title>Genomics, evolutionary history and diagnostics of the Alternaria alternata species group including apple and Asian pear pathotypes.</title>
        <authorList>
            <person name="Armitage A.D."/>
            <person name="Cockerton H.M."/>
            <person name="Sreenivasaprasad S."/>
            <person name="Woodhall J.W."/>
            <person name="Lane C.R."/>
            <person name="Harrison R.J."/>
            <person name="Clarkson J.P."/>
        </authorList>
    </citation>
    <scope>NUCLEOTIDE SEQUENCE</scope>
    <source>
        <strain evidence="1">FERA 1164</strain>
        <strain evidence="4">FERA 635</strain>
    </source>
</reference>
<organism evidence="1 3">
    <name type="scientific">Alternaria tenuissima</name>
    <dbReference type="NCBI Taxonomy" id="119927"/>
    <lineage>
        <taxon>Eukaryota</taxon>
        <taxon>Fungi</taxon>
        <taxon>Dikarya</taxon>
        <taxon>Ascomycota</taxon>
        <taxon>Pezizomycotina</taxon>
        <taxon>Dothideomycetes</taxon>
        <taxon>Pleosporomycetidae</taxon>
        <taxon>Pleosporales</taxon>
        <taxon>Pleosporineae</taxon>
        <taxon>Pleosporaceae</taxon>
        <taxon>Alternaria</taxon>
        <taxon>Alternaria sect. Alternaria</taxon>
        <taxon>Alternaria alternata complex</taxon>
    </lineage>
</organism>
<dbReference type="Proteomes" id="UP000293195">
    <property type="component" value="Unassembled WGS sequence"/>
</dbReference>
<dbReference type="AlphaFoldDB" id="A0AB37W8K8"/>
<protein>
    <submittedName>
        <fullName evidence="1">Uncharacterized protein</fullName>
    </submittedName>
</protein>
<keyword evidence="4" id="KW-1185">Reference proteome</keyword>
<sequence length="41" mass="4695">MLLPRSAYMVNSSRVKVGEYERLRNEANQRQLLDPVSTDSA</sequence>
<reference evidence="1" key="1">
    <citation type="submission" date="2017-10" db="EMBL/GenBank/DDBJ databases">
        <authorList>
            <person name="Armitage A.D."/>
            <person name="Barbara D.J."/>
            <person name="Woodhall J.W."/>
            <person name="Sreenivasaprasad S."/>
            <person name="Lane C.R."/>
            <person name="Clarkson J.P."/>
            <person name="Harrison R.J."/>
        </authorList>
    </citation>
    <scope>NUCLEOTIDE SEQUENCE</scope>
    <source>
        <strain evidence="1">FERA 1164</strain>
        <strain evidence="2">FERA 635</strain>
    </source>
</reference>
<accession>A0AB37W8K8</accession>
<name>A0AB37W8K8_9PLEO</name>
<proteinExistence type="predicted"/>
<evidence type="ECO:0000313" key="3">
    <source>
        <dbReference type="Proteomes" id="UP000292340"/>
    </source>
</evidence>
<dbReference type="Proteomes" id="UP000292340">
    <property type="component" value="Unassembled WGS sequence"/>
</dbReference>
<comment type="caution">
    <text evidence="1">The sequence shown here is derived from an EMBL/GenBank/DDBJ whole genome shotgun (WGS) entry which is preliminary data.</text>
</comment>
<gene>
    <name evidence="1" type="ORF">AA0115_g9758</name>
    <name evidence="2" type="ORF">AA0119_g9372</name>
</gene>
<dbReference type="EMBL" id="PDXB01000032">
    <property type="protein sequence ID" value="RYN21397.1"/>
    <property type="molecule type" value="Genomic_DNA"/>
</dbReference>
<dbReference type="EMBL" id="PDXF01000050">
    <property type="protein sequence ID" value="RYN94136.1"/>
    <property type="molecule type" value="Genomic_DNA"/>
</dbReference>
<evidence type="ECO:0000313" key="2">
    <source>
        <dbReference type="EMBL" id="RYN94136.1"/>
    </source>
</evidence>